<dbReference type="InterPro" id="IPR000182">
    <property type="entry name" value="GNAT_dom"/>
</dbReference>
<dbReference type="PANTHER" id="PTHR43420:SF47">
    <property type="entry name" value="N-ACETYLTRANSFERASE DOMAIN-CONTAINING PROTEIN"/>
    <property type="match status" value="1"/>
</dbReference>
<keyword evidence="1 4" id="KW-0808">Transferase</keyword>
<dbReference type="eggNOG" id="COG0456">
    <property type="taxonomic scope" value="Bacteria"/>
</dbReference>
<organism evidence="4 5">
    <name type="scientific">Bacillus manliponensis</name>
    <dbReference type="NCBI Taxonomy" id="574376"/>
    <lineage>
        <taxon>Bacteria</taxon>
        <taxon>Bacillati</taxon>
        <taxon>Bacillota</taxon>
        <taxon>Bacilli</taxon>
        <taxon>Bacillales</taxon>
        <taxon>Bacillaceae</taxon>
        <taxon>Bacillus</taxon>
        <taxon>Bacillus cereus group</taxon>
    </lineage>
</organism>
<dbReference type="STRING" id="574376.BAMA_12250"/>
<dbReference type="GO" id="GO:0016747">
    <property type="term" value="F:acyltransferase activity, transferring groups other than amino-acyl groups"/>
    <property type="evidence" value="ECO:0007669"/>
    <property type="project" value="InterPro"/>
</dbReference>
<dbReference type="SUPFAM" id="SSF55729">
    <property type="entry name" value="Acyl-CoA N-acyltransferases (Nat)"/>
    <property type="match status" value="1"/>
</dbReference>
<dbReference type="PROSITE" id="PS51186">
    <property type="entry name" value="GNAT"/>
    <property type="match status" value="1"/>
</dbReference>
<dbReference type="AlphaFoldDB" id="A0A073K5J2"/>
<keyword evidence="2" id="KW-0012">Acyltransferase</keyword>
<dbReference type="InterPro" id="IPR008125">
    <property type="entry name" value="Streptothricin_AcTrfase"/>
</dbReference>
<dbReference type="RefSeq" id="WP_034642989.1">
    <property type="nucleotide sequence ID" value="NZ_CBCSJC010000001.1"/>
</dbReference>
<feature type="domain" description="N-acetyltransferase" evidence="3">
    <location>
        <begin position="35"/>
        <end position="185"/>
    </location>
</feature>
<dbReference type="Proteomes" id="UP000027822">
    <property type="component" value="Unassembled WGS sequence"/>
</dbReference>
<keyword evidence="5" id="KW-1185">Reference proteome</keyword>
<reference evidence="4 5" key="1">
    <citation type="submission" date="2014-06" db="EMBL/GenBank/DDBJ databases">
        <title>Draft genome sequence of Bacillus manliponensis JCM 15802 (MCCC 1A00708).</title>
        <authorList>
            <person name="Lai Q."/>
            <person name="Liu Y."/>
            <person name="Shao Z."/>
        </authorList>
    </citation>
    <scope>NUCLEOTIDE SEQUENCE [LARGE SCALE GENOMIC DNA]</scope>
    <source>
        <strain evidence="4 5">JCM 15802</strain>
    </source>
</reference>
<dbReference type="EMBL" id="JOTN01000026">
    <property type="protein sequence ID" value="KEK17513.1"/>
    <property type="molecule type" value="Genomic_DNA"/>
</dbReference>
<proteinExistence type="predicted"/>
<dbReference type="Gene3D" id="3.40.630.30">
    <property type="match status" value="1"/>
</dbReference>
<sequence>MDIIIKKIELEDLENLIEIDDSFHVDSKLVLSMVDNTIEYTVKDIPSYTKSYLEDHYIENQEDVQDYREYIDNPNKVMFLAFMNRHLIGQVIVKRHWNGFAYVEDIKVDKQFRKLGVGKRLLEKVKFWAQANKMPGIMLETQTNNVGACKFYEKFGFVIGGFDFLVYKGIHAESDEAAIYWYLRF</sequence>
<comment type="caution">
    <text evidence="4">The sequence shown here is derived from an EMBL/GenBank/DDBJ whole genome shotgun (WGS) entry which is preliminary data.</text>
</comment>
<dbReference type="PRINTS" id="PR01754">
    <property type="entry name" value="SACTRNSFRASE"/>
</dbReference>
<dbReference type="Pfam" id="PF00583">
    <property type="entry name" value="Acetyltransf_1"/>
    <property type="match status" value="1"/>
</dbReference>
<gene>
    <name evidence="4" type="ORF">BAMA_12250</name>
</gene>
<name>A0A073K5J2_9BACI</name>
<evidence type="ECO:0000313" key="5">
    <source>
        <dbReference type="Proteomes" id="UP000027822"/>
    </source>
</evidence>
<evidence type="ECO:0000256" key="1">
    <source>
        <dbReference type="ARBA" id="ARBA00022679"/>
    </source>
</evidence>
<accession>A0A073K5J2</accession>
<dbReference type="PANTHER" id="PTHR43420">
    <property type="entry name" value="ACETYLTRANSFERASE"/>
    <property type="match status" value="1"/>
</dbReference>
<evidence type="ECO:0000313" key="4">
    <source>
        <dbReference type="EMBL" id="KEK17513.1"/>
    </source>
</evidence>
<evidence type="ECO:0000256" key="2">
    <source>
        <dbReference type="ARBA" id="ARBA00023315"/>
    </source>
</evidence>
<dbReference type="InterPro" id="IPR016181">
    <property type="entry name" value="Acyl_CoA_acyltransferase"/>
</dbReference>
<dbReference type="OrthoDB" id="9800193at2"/>
<dbReference type="InterPro" id="IPR050680">
    <property type="entry name" value="YpeA/RimI_acetyltransf"/>
</dbReference>
<dbReference type="CDD" id="cd04301">
    <property type="entry name" value="NAT_SF"/>
    <property type="match status" value="1"/>
</dbReference>
<evidence type="ECO:0000259" key="3">
    <source>
        <dbReference type="PROSITE" id="PS51186"/>
    </source>
</evidence>
<protein>
    <submittedName>
        <fullName evidence="4">Streptothricin acetyltransferase</fullName>
    </submittedName>
</protein>